<dbReference type="InterPro" id="IPR013210">
    <property type="entry name" value="LRR_N_plant-typ"/>
</dbReference>
<keyword evidence="7" id="KW-0472">Membrane</keyword>
<proteinExistence type="predicted"/>
<comment type="subcellular location">
    <subcellularLocation>
        <location evidence="1">Membrane</location>
        <topology evidence="1">Single-pass type I membrane protein</topology>
    </subcellularLocation>
</comment>
<comment type="caution">
    <text evidence="10">The sequence shown here is derived from an EMBL/GenBank/DDBJ whole genome shotgun (WGS) entry which is preliminary data.</text>
</comment>
<keyword evidence="2" id="KW-0433">Leucine-rich repeat</keyword>
<evidence type="ECO:0000256" key="2">
    <source>
        <dbReference type="ARBA" id="ARBA00022614"/>
    </source>
</evidence>
<dbReference type="Proteomes" id="UP000604825">
    <property type="component" value="Unassembled WGS sequence"/>
</dbReference>
<accession>A0A811NB01</accession>
<keyword evidence="3" id="KW-0812">Transmembrane</keyword>
<evidence type="ECO:0000256" key="1">
    <source>
        <dbReference type="ARBA" id="ARBA00004479"/>
    </source>
</evidence>
<dbReference type="GO" id="GO:0016020">
    <property type="term" value="C:membrane"/>
    <property type="evidence" value="ECO:0007669"/>
    <property type="project" value="UniProtKB-SubCell"/>
</dbReference>
<keyword evidence="4" id="KW-0732">Signal</keyword>
<evidence type="ECO:0000256" key="6">
    <source>
        <dbReference type="ARBA" id="ARBA00022989"/>
    </source>
</evidence>
<evidence type="ECO:0000313" key="10">
    <source>
        <dbReference type="EMBL" id="CAD6220664.1"/>
    </source>
</evidence>
<dbReference type="Pfam" id="PF08263">
    <property type="entry name" value="LRRNT_2"/>
    <property type="match status" value="1"/>
</dbReference>
<evidence type="ECO:0000256" key="7">
    <source>
        <dbReference type="ARBA" id="ARBA00023136"/>
    </source>
</evidence>
<reference evidence="10" key="1">
    <citation type="submission" date="2020-10" db="EMBL/GenBank/DDBJ databases">
        <authorList>
            <person name="Han B."/>
            <person name="Lu T."/>
            <person name="Zhao Q."/>
            <person name="Huang X."/>
            <person name="Zhao Y."/>
        </authorList>
    </citation>
    <scope>NUCLEOTIDE SEQUENCE</scope>
</reference>
<name>A0A811NB01_9POAL</name>
<organism evidence="10 11">
    <name type="scientific">Miscanthus lutarioriparius</name>
    <dbReference type="NCBI Taxonomy" id="422564"/>
    <lineage>
        <taxon>Eukaryota</taxon>
        <taxon>Viridiplantae</taxon>
        <taxon>Streptophyta</taxon>
        <taxon>Embryophyta</taxon>
        <taxon>Tracheophyta</taxon>
        <taxon>Spermatophyta</taxon>
        <taxon>Magnoliopsida</taxon>
        <taxon>Liliopsida</taxon>
        <taxon>Poales</taxon>
        <taxon>Poaceae</taxon>
        <taxon>PACMAD clade</taxon>
        <taxon>Panicoideae</taxon>
        <taxon>Andropogonodae</taxon>
        <taxon>Andropogoneae</taxon>
        <taxon>Saccharinae</taxon>
        <taxon>Miscanthus</taxon>
    </lineage>
</organism>
<evidence type="ECO:0000256" key="4">
    <source>
        <dbReference type="ARBA" id="ARBA00022729"/>
    </source>
</evidence>
<dbReference type="Gene3D" id="3.80.10.10">
    <property type="entry name" value="Ribonuclease Inhibitor"/>
    <property type="match status" value="1"/>
</dbReference>
<dbReference type="InterPro" id="IPR032675">
    <property type="entry name" value="LRR_dom_sf"/>
</dbReference>
<keyword evidence="6" id="KW-1133">Transmembrane helix</keyword>
<sequence>MADGVVLRAHEYYLWMFYKIQHGHWPLQFLRSSDTTPSIIGNGFHFLARTAVHPSISTKLYTTSATTGGHGDNLTAAAFECLPDQAASLLRQKRSFSFDYATTTLLSWEGDGTDCCCWEGVGCDTVTGLVNALNLSSRGLYSYGIDPALFNLTSMKLLDLSMNDFGGSELPAARFERLSSTKDHDIVLDS</sequence>
<dbReference type="SUPFAM" id="SSF52058">
    <property type="entry name" value="L domain-like"/>
    <property type="match status" value="1"/>
</dbReference>
<evidence type="ECO:0000313" key="11">
    <source>
        <dbReference type="Proteomes" id="UP000604825"/>
    </source>
</evidence>
<evidence type="ECO:0000256" key="3">
    <source>
        <dbReference type="ARBA" id="ARBA00022692"/>
    </source>
</evidence>
<evidence type="ECO:0000259" key="9">
    <source>
        <dbReference type="Pfam" id="PF08263"/>
    </source>
</evidence>
<dbReference type="PANTHER" id="PTHR48061:SF8">
    <property type="entry name" value="LEUCINE-RICH REPEAT-CONTAINING N-TERMINAL PLANT-TYPE DOMAIN-CONTAINING PROTEIN"/>
    <property type="match status" value="1"/>
</dbReference>
<gene>
    <name evidence="10" type="ORF">NCGR_LOCUS14116</name>
</gene>
<keyword evidence="8" id="KW-0325">Glycoprotein</keyword>
<dbReference type="PANTHER" id="PTHR48061">
    <property type="entry name" value="LEUCINE-RICH REPEAT RECEPTOR PROTEIN KINASE EMS1-LIKE-RELATED"/>
    <property type="match status" value="1"/>
</dbReference>
<dbReference type="InterPro" id="IPR046956">
    <property type="entry name" value="RLP23-like"/>
</dbReference>
<keyword evidence="5" id="KW-0677">Repeat</keyword>
<feature type="domain" description="Leucine-rich repeat-containing N-terminal plant-type" evidence="9">
    <location>
        <begin position="83"/>
        <end position="124"/>
    </location>
</feature>
<evidence type="ECO:0000256" key="8">
    <source>
        <dbReference type="ARBA" id="ARBA00023180"/>
    </source>
</evidence>
<dbReference type="AlphaFoldDB" id="A0A811NB01"/>
<evidence type="ECO:0000256" key="5">
    <source>
        <dbReference type="ARBA" id="ARBA00022737"/>
    </source>
</evidence>
<dbReference type="EMBL" id="CAJGYO010000003">
    <property type="protein sequence ID" value="CAD6220664.1"/>
    <property type="molecule type" value="Genomic_DNA"/>
</dbReference>
<keyword evidence="11" id="KW-1185">Reference proteome</keyword>
<protein>
    <recommendedName>
        <fullName evidence="9">Leucine-rich repeat-containing N-terminal plant-type domain-containing protein</fullName>
    </recommendedName>
</protein>
<dbReference type="OrthoDB" id="1394818at2759"/>